<dbReference type="InterPro" id="IPR001537">
    <property type="entry name" value="SpoU_MeTrfase"/>
</dbReference>
<dbReference type="InterPro" id="IPR029026">
    <property type="entry name" value="tRNA_m1G_MTases_N"/>
</dbReference>
<keyword evidence="2 6" id="KW-0489">Methyltransferase</keyword>
<accession>A0AB34P2L0</accession>
<evidence type="ECO:0000256" key="2">
    <source>
        <dbReference type="ARBA" id="ARBA00022603"/>
    </source>
</evidence>
<evidence type="ECO:0000256" key="4">
    <source>
        <dbReference type="ARBA" id="ARBA00022691"/>
    </source>
</evidence>
<feature type="domain" description="tRNA/rRNA methyltransferase SpoU type" evidence="7">
    <location>
        <begin position="28"/>
        <end position="169"/>
    </location>
</feature>
<reference evidence="8 9" key="1">
    <citation type="submission" date="2010-03" db="EMBL/GenBank/DDBJ databases">
        <title>The Genome Sequence of Lactobacillus gasseri strain SV-16A-US.</title>
        <authorList>
            <consortium name="The Broad Institute Genome Sequencing Platform"/>
            <person name="Ward D."/>
            <person name="Earl A."/>
            <person name="Feldgarden M."/>
            <person name="Gevers D."/>
            <person name="Young S.K."/>
            <person name="Zeng Q."/>
            <person name="Koehrsen M."/>
            <person name="Alvarado L."/>
            <person name="Berlin A."/>
            <person name="Bochicchio J."/>
            <person name="Borenstein D."/>
            <person name="Chapman S.B."/>
            <person name="Chen Z."/>
            <person name="Engels R."/>
            <person name="Freedman E."/>
            <person name="Gellesch M."/>
            <person name="Goldberg J."/>
            <person name="Griggs A."/>
            <person name="Gujja S."/>
            <person name="Heilman E."/>
            <person name="Heiman D."/>
            <person name="Hepburn T."/>
            <person name="Howarth C."/>
            <person name="Jen D."/>
            <person name="Larson L."/>
            <person name="Mehta T."/>
            <person name="Park D."/>
            <person name="Pearson M."/>
            <person name="Roberts A."/>
            <person name="Saif S."/>
            <person name="Shea T."/>
            <person name="Shenoy N."/>
            <person name="Sisk P."/>
            <person name="Stolte C."/>
            <person name="Sykes S."/>
            <person name="Thomson T."/>
            <person name="Walk T."/>
            <person name="White J."/>
            <person name="Yandava C."/>
            <person name="Liu Y."/>
            <person name="Xu Q."/>
            <person name="Haas B."/>
            <person name="Nusbaum C."/>
            <person name="Birren B."/>
        </authorList>
    </citation>
    <scope>NUCLEOTIDE SEQUENCE [LARGE SCALE GENOMIC DNA]</scope>
    <source>
        <strain evidence="8 9">SV-16A-US</strain>
    </source>
</reference>
<comment type="catalytic activity">
    <reaction evidence="6">
        <text>cytidine(34) in tRNA + S-adenosyl-L-methionine = 2'-O-methylcytidine(34) in tRNA + S-adenosyl-L-homocysteine + H(+)</text>
        <dbReference type="Rhea" id="RHEA:43084"/>
        <dbReference type="Rhea" id="RHEA-COMP:10331"/>
        <dbReference type="Rhea" id="RHEA-COMP:10332"/>
        <dbReference type="ChEBI" id="CHEBI:15378"/>
        <dbReference type="ChEBI" id="CHEBI:57856"/>
        <dbReference type="ChEBI" id="CHEBI:59789"/>
        <dbReference type="ChEBI" id="CHEBI:74495"/>
        <dbReference type="ChEBI" id="CHEBI:82748"/>
        <dbReference type="EC" id="2.1.1.207"/>
    </reaction>
</comment>
<dbReference type="InterPro" id="IPR029028">
    <property type="entry name" value="Alpha/beta_knot_MTases"/>
</dbReference>
<comment type="subcellular location">
    <subcellularLocation>
        <location evidence="6">Cytoplasm</location>
    </subcellularLocation>
</comment>
<dbReference type="EC" id="2.1.1.207" evidence="6"/>
<dbReference type="InterPro" id="IPR016914">
    <property type="entry name" value="TrmL"/>
</dbReference>
<comment type="similarity">
    <text evidence="6">Belongs to the class IV-like SAM-binding methyltransferase superfamily. RNA methyltransferase TrmH family. TrmL subfamily.</text>
</comment>
<gene>
    <name evidence="8" type="ORF">HMPREF5175_00834</name>
</gene>
<dbReference type="Pfam" id="PF00588">
    <property type="entry name" value="SpoU_methylase"/>
    <property type="match status" value="1"/>
</dbReference>
<keyword evidence="1 6" id="KW-0963">Cytoplasm</keyword>
<comment type="function">
    <text evidence="6">Could methylate the ribose at the nucleotide 34 wobble position in tRNA.</text>
</comment>
<evidence type="ECO:0000256" key="3">
    <source>
        <dbReference type="ARBA" id="ARBA00022679"/>
    </source>
</evidence>
<feature type="binding site" evidence="6">
    <location>
        <position position="150"/>
    </location>
    <ligand>
        <name>S-adenosyl-L-methionine</name>
        <dbReference type="ChEBI" id="CHEBI:59789"/>
    </ligand>
</feature>
<evidence type="ECO:0000259" key="7">
    <source>
        <dbReference type="Pfam" id="PF00588"/>
    </source>
</evidence>
<evidence type="ECO:0000256" key="5">
    <source>
        <dbReference type="ARBA" id="ARBA00022694"/>
    </source>
</evidence>
<dbReference type="PANTHER" id="PTHR42971">
    <property type="entry name" value="TRNA (CYTIDINE(34)-2'-O)-METHYLTRANSFERASE"/>
    <property type="match status" value="1"/>
</dbReference>
<evidence type="ECO:0000256" key="1">
    <source>
        <dbReference type="ARBA" id="ARBA00022490"/>
    </source>
</evidence>
<keyword evidence="3 6" id="KW-0808">Transferase</keyword>
<feature type="binding site" evidence="6">
    <location>
        <position position="129"/>
    </location>
    <ligand>
        <name>S-adenosyl-L-methionine</name>
        <dbReference type="ChEBI" id="CHEBI:59789"/>
    </ligand>
</feature>
<dbReference type="Proteomes" id="UP000030761">
    <property type="component" value="Unassembled WGS sequence"/>
</dbReference>
<dbReference type="GO" id="GO:0008757">
    <property type="term" value="F:S-adenosylmethionine-dependent methyltransferase activity"/>
    <property type="evidence" value="ECO:0007669"/>
    <property type="project" value="UniProtKB-UniRule"/>
</dbReference>
<evidence type="ECO:0000313" key="9">
    <source>
        <dbReference type="Proteomes" id="UP000030761"/>
    </source>
</evidence>
<comment type="catalytic activity">
    <reaction evidence="6">
        <text>5-carboxymethylaminomethyluridine(34) in tRNA(Leu) + S-adenosyl-L-methionine = 5-carboxymethylaminomethyl-2'-O-methyluridine(34) in tRNA(Leu) + S-adenosyl-L-homocysteine + H(+)</text>
        <dbReference type="Rhea" id="RHEA:43088"/>
        <dbReference type="Rhea" id="RHEA-COMP:10333"/>
        <dbReference type="Rhea" id="RHEA-COMP:10334"/>
        <dbReference type="ChEBI" id="CHEBI:15378"/>
        <dbReference type="ChEBI" id="CHEBI:57856"/>
        <dbReference type="ChEBI" id="CHEBI:59789"/>
        <dbReference type="ChEBI" id="CHEBI:74508"/>
        <dbReference type="ChEBI" id="CHEBI:74511"/>
        <dbReference type="EC" id="2.1.1.207"/>
    </reaction>
</comment>
<dbReference type="HAMAP" id="MF_01885">
    <property type="entry name" value="tRNA_methyltr_TrmL"/>
    <property type="match status" value="1"/>
</dbReference>
<dbReference type="GO" id="GO:0002130">
    <property type="term" value="P:wobble position ribose methylation"/>
    <property type="evidence" value="ECO:0007669"/>
    <property type="project" value="TreeGrafter"/>
</dbReference>
<dbReference type="SUPFAM" id="SSF75217">
    <property type="entry name" value="alpha/beta knot"/>
    <property type="match status" value="1"/>
</dbReference>
<dbReference type="GO" id="GO:0003723">
    <property type="term" value="F:RNA binding"/>
    <property type="evidence" value="ECO:0007669"/>
    <property type="project" value="InterPro"/>
</dbReference>
<keyword evidence="4 6" id="KW-0949">S-adenosyl-L-methionine</keyword>
<dbReference type="EMBL" id="KN050674">
    <property type="protein sequence ID" value="KFL97992.1"/>
    <property type="molecule type" value="Genomic_DNA"/>
</dbReference>
<dbReference type="Gene3D" id="3.40.1280.10">
    <property type="match status" value="1"/>
</dbReference>
<dbReference type="GO" id="GO:0042802">
    <property type="term" value="F:identical protein binding"/>
    <property type="evidence" value="ECO:0007669"/>
    <property type="project" value="UniProtKB-ARBA"/>
</dbReference>
<protein>
    <recommendedName>
        <fullName evidence="6">Putative tRNA (cytidine(34)-2'-O)-methyltransferase</fullName>
        <ecNumber evidence="6">2.1.1.207</ecNumber>
    </recommendedName>
    <alternativeName>
        <fullName evidence="6">tRNA (cytidine/uridine-2'-O-)-methyltransferase</fullName>
    </alternativeName>
</protein>
<evidence type="ECO:0000256" key="6">
    <source>
        <dbReference type="HAMAP-Rule" id="MF_01885"/>
    </source>
</evidence>
<keyword evidence="5 6" id="KW-0819">tRNA processing</keyword>
<dbReference type="AlphaFoldDB" id="A0AB34P2L0"/>
<organism evidence="8 9">
    <name type="scientific">Lactobacillus gasseri SV-16A-US</name>
    <dbReference type="NCBI Taxonomy" id="575604"/>
    <lineage>
        <taxon>Bacteria</taxon>
        <taxon>Bacillati</taxon>
        <taxon>Bacillota</taxon>
        <taxon>Bacilli</taxon>
        <taxon>Lactobacillales</taxon>
        <taxon>Lactobacillaceae</taxon>
        <taxon>Lactobacillus</taxon>
    </lineage>
</organism>
<dbReference type="GO" id="GO:0005737">
    <property type="term" value="C:cytoplasm"/>
    <property type="evidence" value="ECO:0007669"/>
    <property type="project" value="UniProtKB-SubCell"/>
</dbReference>
<comment type="caution">
    <text evidence="6">Lacks conserved residue(s) required for the propagation of feature annotation.</text>
</comment>
<name>A0AB34P2L0_LACGS</name>
<dbReference type="PANTHER" id="PTHR42971:SF1">
    <property type="entry name" value="TRNA (CYTIDINE(34)-2'-O)-METHYLTRANSFERASE"/>
    <property type="match status" value="1"/>
</dbReference>
<dbReference type="GO" id="GO:0008175">
    <property type="term" value="F:tRNA methyltransferase activity"/>
    <property type="evidence" value="ECO:0007669"/>
    <property type="project" value="UniProtKB-UniRule"/>
</dbReference>
<dbReference type="FunFam" id="3.40.1280.10:FF:000002">
    <property type="entry name" value="Peptidylprolyl isomerase"/>
    <property type="match status" value="1"/>
</dbReference>
<sequence>MSIELNVVLASLQVLRFFYKRSFFMTNHVVLYEPLMPANTGNIARTCAGTNTILDLIEPLGFQIDNKKMKRAGLDYWDKVDIRMHDDLDAFLKTLGPNDEMYLISKFSSKNYAQVDYTDPNKDYYFVFGKETTGLPETFMREYYDRNLRIPMSDNIRCYNLSNSVAMVLLEALRQQGFPNMETSHHYENDKLKDNYNRPERYERNLGEN</sequence>
<evidence type="ECO:0000313" key="8">
    <source>
        <dbReference type="EMBL" id="KFL97992.1"/>
    </source>
</evidence>
<feature type="binding site" evidence="6">
    <location>
        <position position="104"/>
    </location>
    <ligand>
        <name>S-adenosyl-L-methionine</name>
        <dbReference type="ChEBI" id="CHEBI:59789"/>
    </ligand>
</feature>
<dbReference type="CDD" id="cd18094">
    <property type="entry name" value="SpoU-like_TrmL"/>
    <property type="match status" value="1"/>
</dbReference>
<proteinExistence type="inferred from homology"/>